<proteinExistence type="inferred from homology"/>
<gene>
    <name evidence="10" type="ORF">EXU32_00435</name>
</gene>
<dbReference type="PANTHER" id="PTHR43292">
    <property type="entry name" value="ACYL-COA DEHYDROGENASE"/>
    <property type="match status" value="1"/>
</dbReference>
<organism evidence="10 11">
    <name type="scientific">Janibacter limosus</name>
    <dbReference type="NCBI Taxonomy" id="53458"/>
    <lineage>
        <taxon>Bacteria</taxon>
        <taxon>Bacillati</taxon>
        <taxon>Actinomycetota</taxon>
        <taxon>Actinomycetes</taxon>
        <taxon>Micrococcales</taxon>
        <taxon>Intrasporangiaceae</taxon>
        <taxon>Janibacter</taxon>
    </lineage>
</organism>
<dbReference type="PANTHER" id="PTHR43292:SF3">
    <property type="entry name" value="ACYL-COA DEHYDROGENASE FADE29"/>
    <property type="match status" value="1"/>
</dbReference>
<dbReference type="Gene3D" id="1.10.540.10">
    <property type="entry name" value="Acyl-CoA dehydrogenase/oxidase, N-terminal domain"/>
    <property type="match status" value="1"/>
</dbReference>
<evidence type="ECO:0000259" key="9">
    <source>
        <dbReference type="Pfam" id="PF02771"/>
    </source>
</evidence>
<reference evidence="10 11" key="1">
    <citation type="submission" date="2019-02" db="EMBL/GenBank/DDBJ databases">
        <title>Genomic data mining of an Antarctic deep-sea actinobacterium, Janibacterlimosus P3-3-X1.</title>
        <authorList>
            <person name="Liao L."/>
            <person name="Chen B."/>
        </authorList>
    </citation>
    <scope>NUCLEOTIDE SEQUENCE [LARGE SCALE GENOMIC DNA]</scope>
    <source>
        <strain evidence="10 11">P3-3-X1</strain>
    </source>
</reference>
<dbReference type="KEGG" id="jli:EXU32_00435"/>
<keyword evidence="5 6" id="KW-0560">Oxidoreductase</keyword>
<feature type="domain" description="Acyl-CoA dehydrogenase/oxidase N-terminal" evidence="9">
    <location>
        <begin position="7"/>
        <end position="121"/>
    </location>
</feature>
<dbReference type="GO" id="GO:0016627">
    <property type="term" value="F:oxidoreductase activity, acting on the CH-CH group of donors"/>
    <property type="evidence" value="ECO:0007669"/>
    <property type="project" value="InterPro"/>
</dbReference>
<comment type="cofactor">
    <cofactor evidence="1 6">
        <name>FAD</name>
        <dbReference type="ChEBI" id="CHEBI:57692"/>
    </cofactor>
</comment>
<evidence type="ECO:0000313" key="11">
    <source>
        <dbReference type="Proteomes" id="UP000290408"/>
    </source>
</evidence>
<evidence type="ECO:0000256" key="1">
    <source>
        <dbReference type="ARBA" id="ARBA00001974"/>
    </source>
</evidence>
<evidence type="ECO:0000256" key="4">
    <source>
        <dbReference type="ARBA" id="ARBA00022827"/>
    </source>
</evidence>
<keyword evidence="3 6" id="KW-0285">Flavoprotein</keyword>
<feature type="domain" description="Acyl-CoA oxidase/dehydrogenase middle" evidence="8">
    <location>
        <begin position="125"/>
        <end position="220"/>
    </location>
</feature>
<dbReference type="FunFam" id="2.40.110.10:FF:000011">
    <property type="entry name" value="Acyl-CoA dehydrogenase FadE34"/>
    <property type="match status" value="1"/>
</dbReference>
<dbReference type="Pfam" id="PF02770">
    <property type="entry name" value="Acyl-CoA_dh_M"/>
    <property type="match status" value="1"/>
</dbReference>
<dbReference type="InterPro" id="IPR009075">
    <property type="entry name" value="AcylCo_DH/oxidase_C"/>
</dbReference>
<feature type="domain" description="Acyl-CoA dehydrogenase/oxidase C-terminal" evidence="7">
    <location>
        <begin position="232"/>
        <end position="386"/>
    </location>
</feature>
<dbReference type="InterPro" id="IPR037069">
    <property type="entry name" value="AcylCoA_DH/ox_N_sf"/>
</dbReference>
<dbReference type="InterPro" id="IPR046373">
    <property type="entry name" value="Acyl-CoA_Oxase/DH_mid-dom_sf"/>
</dbReference>
<evidence type="ECO:0000259" key="8">
    <source>
        <dbReference type="Pfam" id="PF02770"/>
    </source>
</evidence>
<comment type="similarity">
    <text evidence="2 6">Belongs to the acyl-CoA dehydrogenase family.</text>
</comment>
<evidence type="ECO:0000313" key="10">
    <source>
        <dbReference type="EMBL" id="QBF44875.1"/>
    </source>
</evidence>
<evidence type="ECO:0000256" key="3">
    <source>
        <dbReference type="ARBA" id="ARBA00022630"/>
    </source>
</evidence>
<keyword evidence="4 6" id="KW-0274">FAD</keyword>
<dbReference type="Pfam" id="PF02771">
    <property type="entry name" value="Acyl-CoA_dh_N"/>
    <property type="match status" value="1"/>
</dbReference>
<dbReference type="GO" id="GO:0005886">
    <property type="term" value="C:plasma membrane"/>
    <property type="evidence" value="ECO:0007669"/>
    <property type="project" value="TreeGrafter"/>
</dbReference>
<sequence>MQRRLSADESAFQQRMRDYFSREFPAHLREKGTTGEKLTPEDIRLSQSTLAAAGLATPGWPTEWGGQDWTPLQMFIWNSELQAAGVPPPLPFNTSMVGPVIATFGSEELKERFLPGTATAEIWWCQGFSEPGAGSDLAALRTTAVREGDEYVVNGQKTWTTLGQHADWMFALVRTDPDAPKKQAGISFILLDMKSEGITVRPIRTIDGDVEVNEVFFDNVRVPAAQLVGEENRGWDYAKFLLGNERVGVANTGQIKRWLAELKEHAQQVRLGDGSLLDDSAVAARFVDLESQLMSLELTAVRVSGGSEDGRPNPASSILKLCGSQLQQDVLELAVDISGPMAMVWDALESVPDWAARSVPTYLNYRKATIYGGSSEVQRGIVAATILGLKG</sequence>
<dbReference type="InterPro" id="IPR006091">
    <property type="entry name" value="Acyl-CoA_Oxase/DH_mid-dom"/>
</dbReference>
<accession>A0A4P6MSM6</accession>
<dbReference type="Gene3D" id="2.40.110.10">
    <property type="entry name" value="Butyryl-CoA Dehydrogenase, subunit A, domain 2"/>
    <property type="match status" value="1"/>
</dbReference>
<dbReference type="EMBL" id="CP036164">
    <property type="protein sequence ID" value="QBF44875.1"/>
    <property type="molecule type" value="Genomic_DNA"/>
</dbReference>
<keyword evidence="11" id="KW-1185">Reference proteome</keyword>
<evidence type="ECO:0000259" key="7">
    <source>
        <dbReference type="Pfam" id="PF00441"/>
    </source>
</evidence>
<dbReference type="InterPro" id="IPR052161">
    <property type="entry name" value="Mycobact_Acyl-CoA_DH"/>
</dbReference>
<dbReference type="SUPFAM" id="SSF56645">
    <property type="entry name" value="Acyl-CoA dehydrogenase NM domain-like"/>
    <property type="match status" value="1"/>
</dbReference>
<evidence type="ECO:0000256" key="5">
    <source>
        <dbReference type="ARBA" id="ARBA00023002"/>
    </source>
</evidence>
<dbReference type="STRING" id="1216970.GCA_001570985_02267"/>
<dbReference type="Proteomes" id="UP000290408">
    <property type="component" value="Chromosome"/>
</dbReference>
<dbReference type="Pfam" id="PF00441">
    <property type="entry name" value="Acyl-CoA_dh_1"/>
    <property type="match status" value="1"/>
</dbReference>
<evidence type="ECO:0000256" key="2">
    <source>
        <dbReference type="ARBA" id="ARBA00009347"/>
    </source>
</evidence>
<dbReference type="SUPFAM" id="SSF47203">
    <property type="entry name" value="Acyl-CoA dehydrogenase C-terminal domain-like"/>
    <property type="match status" value="1"/>
</dbReference>
<dbReference type="OrthoDB" id="2769798at2"/>
<dbReference type="AlphaFoldDB" id="A0A4P6MSM6"/>
<dbReference type="InterPro" id="IPR009100">
    <property type="entry name" value="AcylCoA_DH/oxidase_NM_dom_sf"/>
</dbReference>
<name>A0A4P6MSM6_9MICO</name>
<dbReference type="GO" id="GO:0050660">
    <property type="term" value="F:flavin adenine dinucleotide binding"/>
    <property type="evidence" value="ECO:0007669"/>
    <property type="project" value="InterPro"/>
</dbReference>
<protein>
    <submittedName>
        <fullName evidence="10">Acyl-CoA dehydrogenase</fullName>
    </submittedName>
</protein>
<dbReference type="InterPro" id="IPR036250">
    <property type="entry name" value="AcylCo_DH-like_C"/>
</dbReference>
<dbReference type="Gene3D" id="1.20.140.10">
    <property type="entry name" value="Butyryl-CoA Dehydrogenase, subunit A, domain 3"/>
    <property type="match status" value="1"/>
</dbReference>
<evidence type="ECO:0000256" key="6">
    <source>
        <dbReference type="RuleBase" id="RU362125"/>
    </source>
</evidence>
<dbReference type="RefSeq" id="WP_130628128.1">
    <property type="nucleotide sequence ID" value="NZ_CP036164.1"/>
</dbReference>
<dbReference type="InterPro" id="IPR013786">
    <property type="entry name" value="AcylCoA_DH/ox_N"/>
</dbReference>